<dbReference type="EMBL" id="POUA01000348">
    <property type="protein sequence ID" value="PZG30592.1"/>
    <property type="molecule type" value="Genomic_DNA"/>
</dbReference>
<reference evidence="1 2" key="1">
    <citation type="submission" date="2018-01" db="EMBL/GenBank/DDBJ databases">
        <title>Draft genome sequence of Sphaerisporangium sp. 7K107.</title>
        <authorList>
            <person name="Sahin N."/>
            <person name="Saygin H."/>
            <person name="Ay H."/>
        </authorList>
    </citation>
    <scope>NUCLEOTIDE SEQUENCE [LARGE SCALE GENOMIC DNA]</scope>
    <source>
        <strain evidence="1 2">7K107</strain>
    </source>
</reference>
<name>A0A2W2F368_9ACTN</name>
<sequence length="136" mass="14501">MCTRGKARTALTAAAWAAETRKGDGKVTDATLACYLSLVKRASKVFPEVAKMATRSSAGKVLRFTTAKAGGAALDRELLAAWLNWAHGARNTTAKITGATTLKSALTTAERRRLSGKATSAQLKRSISTLRKHVNR</sequence>
<evidence type="ECO:0000313" key="1">
    <source>
        <dbReference type="EMBL" id="PZG30592.1"/>
    </source>
</evidence>
<protein>
    <submittedName>
        <fullName evidence="1">Uncharacterized protein</fullName>
    </submittedName>
</protein>
<comment type="caution">
    <text evidence="1">The sequence shown here is derived from an EMBL/GenBank/DDBJ whole genome shotgun (WGS) entry which is preliminary data.</text>
</comment>
<dbReference type="AlphaFoldDB" id="A0A2W2F368"/>
<accession>A0A2W2F368</accession>
<keyword evidence="2" id="KW-1185">Reference proteome</keyword>
<organism evidence="1 2">
    <name type="scientific">Spongiactinospora gelatinilytica</name>
    <dbReference type="NCBI Taxonomy" id="2666298"/>
    <lineage>
        <taxon>Bacteria</taxon>
        <taxon>Bacillati</taxon>
        <taxon>Actinomycetota</taxon>
        <taxon>Actinomycetes</taxon>
        <taxon>Streptosporangiales</taxon>
        <taxon>Streptosporangiaceae</taxon>
        <taxon>Spongiactinospora</taxon>
    </lineage>
</organism>
<proteinExistence type="predicted"/>
<gene>
    <name evidence="1" type="ORF">C1I98_31050</name>
</gene>
<evidence type="ECO:0000313" key="2">
    <source>
        <dbReference type="Proteomes" id="UP000248544"/>
    </source>
</evidence>
<dbReference type="Proteomes" id="UP000248544">
    <property type="component" value="Unassembled WGS sequence"/>
</dbReference>